<dbReference type="AlphaFoldDB" id="A0A1H3LY55"/>
<dbReference type="InterPro" id="IPR018022">
    <property type="entry name" value="IPT"/>
</dbReference>
<gene>
    <name evidence="10" type="primary">miaA</name>
    <name evidence="14" type="ORF">SAMN05421736_10334</name>
</gene>
<dbReference type="STRING" id="1503961.SAMN05421736_10334"/>
<keyword evidence="15" id="KW-1185">Reference proteome</keyword>
<feature type="binding site" evidence="10">
    <location>
        <begin position="11"/>
        <end position="16"/>
    </location>
    <ligand>
        <name>substrate</name>
    </ligand>
</feature>
<dbReference type="SUPFAM" id="SSF52540">
    <property type="entry name" value="P-loop containing nucleoside triphosphate hydrolases"/>
    <property type="match status" value="2"/>
</dbReference>
<keyword evidence="7 10" id="KW-0067">ATP-binding</keyword>
<evidence type="ECO:0000256" key="10">
    <source>
        <dbReference type="HAMAP-Rule" id="MF_00185"/>
    </source>
</evidence>
<dbReference type="GO" id="GO:0006400">
    <property type="term" value="P:tRNA modification"/>
    <property type="evidence" value="ECO:0007669"/>
    <property type="project" value="TreeGrafter"/>
</dbReference>
<evidence type="ECO:0000256" key="3">
    <source>
        <dbReference type="ARBA" id="ARBA00005842"/>
    </source>
</evidence>
<keyword evidence="5 10" id="KW-0819">tRNA processing</keyword>
<evidence type="ECO:0000256" key="5">
    <source>
        <dbReference type="ARBA" id="ARBA00022694"/>
    </source>
</evidence>
<dbReference type="HAMAP" id="MF_00185">
    <property type="entry name" value="IPP_trans"/>
    <property type="match status" value="1"/>
</dbReference>
<dbReference type="EMBL" id="FNPI01000003">
    <property type="protein sequence ID" value="SDY68745.1"/>
    <property type="molecule type" value="Genomic_DNA"/>
</dbReference>
<dbReference type="FunFam" id="1.10.20.140:FF:000001">
    <property type="entry name" value="tRNA dimethylallyltransferase"/>
    <property type="match status" value="1"/>
</dbReference>
<dbReference type="GO" id="GO:0052381">
    <property type="term" value="F:tRNA dimethylallyltransferase activity"/>
    <property type="evidence" value="ECO:0007669"/>
    <property type="project" value="UniProtKB-UniRule"/>
</dbReference>
<feature type="region of interest" description="Interaction with substrate tRNA" evidence="10">
    <location>
        <begin position="34"/>
        <end position="37"/>
    </location>
</feature>
<dbReference type="EC" id="2.5.1.75" evidence="10"/>
<dbReference type="Pfam" id="PF01715">
    <property type="entry name" value="IPPT"/>
    <property type="match status" value="1"/>
</dbReference>
<dbReference type="GO" id="GO:0005524">
    <property type="term" value="F:ATP binding"/>
    <property type="evidence" value="ECO:0007669"/>
    <property type="project" value="UniProtKB-UniRule"/>
</dbReference>
<evidence type="ECO:0000256" key="2">
    <source>
        <dbReference type="ARBA" id="ARBA00003213"/>
    </source>
</evidence>
<dbReference type="Gene3D" id="3.40.50.300">
    <property type="entry name" value="P-loop containing nucleotide triphosphate hydrolases"/>
    <property type="match status" value="1"/>
</dbReference>
<dbReference type="InterPro" id="IPR027417">
    <property type="entry name" value="P-loop_NTPase"/>
</dbReference>
<evidence type="ECO:0000256" key="7">
    <source>
        <dbReference type="ARBA" id="ARBA00022840"/>
    </source>
</evidence>
<evidence type="ECO:0000313" key="15">
    <source>
        <dbReference type="Proteomes" id="UP000198935"/>
    </source>
</evidence>
<dbReference type="Gene3D" id="1.10.20.140">
    <property type="match status" value="1"/>
</dbReference>
<sequence>MNELIVIVGPTAVGKTAAGISLAKTFHGEIISGDSMQVYRGMDIGTAKVTPAEMDGIPHHLIDIKDPEESFSVAEFQERAKKCIQEIHQKSKLPLIVGGTGLYVNAVIYDYDFSSSEADTDYRQSLEEFARQHGNAALHVRLKEIDPVSYRELHPNNLRRIIRALEVYHKTGQPIGERPEQRESAPYKTVVIGLTMEREQLYERINARVDQMIADGLIEEAASLYHRGIRNCQSVQAIGYKEIYSYLDGELTKEAAIELLKRNSRRYAKRQLTWFRNKMDITWFDMTNEREKITHEIHQFIEGKLF</sequence>
<comment type="subunit">
    <text evidence="10">Monomer.</text>
</comment>
<comment type="similarity">
    <text evidence="3 10 13">Belongs to the IPP transferase family.</text>
</comment>
<evidence type="ECO:0000256" key="12">
    <source>
        <dbReference type="RuleBase" id="RU003784"/>
    </source>
</evidence>
<comment type="caution">
    <text evidence="10">Lacks conserved residue(s) required for the propagation of feature annotation.</text>
</comment>
<organism evidence="14 15">
    <name type="scientific">Evansella caseinilytica</name>
    <dbReference type="NCBI Taxonomy" id="1503961"/>
    <lineage>
        <taxon>Bacteria</taxon>
        <taxon>Bacillati</taxon>
        <taxon>Bacillota</taxon>
        <taxon>Bacilli</taxon>
        <taxon>Bacillales</taxon>
        <taxon>Bacillaceae</taxon>
        <taxon>Evansella</taxon>
    </lineage>
</organism>
<comment type="catalytic activity">
    <reaction evidence="9 10 11">
        <text>adenosine(37) in tRNA + dimethylallyl diphosphate = N(6)-dimethylallyladenosine(37) in tRNA + diphosphate</text>
        <dbReference type="Rhea" id="RHEA:26482"/>
        <dbReference type="Rhea" id="RHEA-COMP:10162"/>
        <dbReference type="Rhea" id="RHEA-COMP:10375"/>
        <dbReference type="ChEBI" id="CHEBI:33019"/>
        <dbReference type="ChEBI" id="CHEBI:57623"/>
        <dbReference type="ChEBI" id="CHEBI:74411"/>
        <dbReference type="ChEBI" id="CHEBI:74415"/>
        <dbReference type="EC" id="2.5.1.75"/>
    </reaction>
</comment>
<evidence type="ECO:0000313" key="14">
    <source>
        <dbReference type="EMBL" id="SDY68745.1"/>
    </source>
</evidence>
<dbReference type="OrthoDB" id="9776390at2"/>
<dbReference type="NCBIfam" id="TIGR00174">
    <property type="entry name" value="miaA"/>
    <property type="match status" value="1"/>
</dbReference>
<feature type="binding site" evidence="10">
    <location>
        <begin position="9"/>
        <end position="16"/>
    </location>
    <ligand>
        <name>ATP</name>
        <dbReference type="ChEBI" id="CHEBI:30616"/>
    </ligand>
</feature>
<dbReference type="PANTHER" id="PTHR11088:SF60">
    <property type="entry name" value="TRNA DIMETHYLALLYLTRANSFERASE"/>
    <property type="match status" value="1"/>
</dbReference>
<dbReference type="Proteomes" id="UP000198935">
    <property type="component" value="Unassembled WGS sequence"/>
</dbReference>
<feature type="site" description="Interaction with substrate tRNA" evidence="10">
    <location>
        <position position="100"/>
    </location>
</feature>
<comment type="cofactor">
    <cofactor evidence="1 10">
        <name>Mg(2+)</name>
        <dbReference type="ChEBI" id="CHEBI:18420"/>
    </cofactor>
</comment>
<evidence type="ECO:0000256" key="4">
    <source>
        <dbReference type="ARBA" id="ARBA00022679"/>
    </source>
</evidence>
<keyword evidence="6 10" id="KW-0547">Nucleotide-binding</keyword>
<accession>A0A1H3LY55</accession>
<keyword evidence="8 10" id="KW-0460">Magnesium</keyword>
<dbReference type="PANTHER" id="PTHR11088">
    <property type="entry name" value="TRNA DIMETHYLALLYLTRANSFERASE"/>
    <property type="match status" value="1"/>
</dbReference>
<evidence type="ECO:0000256" key="6">
    <source>
        <dbReference type="ARBA" id="ARBA00022741"/>
    </source>
</evidence>
<feature type="site" description="Interaction with substrate tRNA" evidence="10">
    <location>
        <position position="123"/>
    </location>
</feature>
<evidence type="ECO:0000256" key="1">
    <source>
        <dbReference type="ARBA" id="ARBA00001946"/>
    </source>
</evidence>
<reference evidence="15" key="1">
    <citation type="submission" date="2016-10" db="EMBL/GenBank/DDBJ databases">
        <authorList>
            <person name="Varghese N."/>
            <person name="Submissions S."/>
        </authorList>
    </citation>
    <scope>NUCLEOTIDE SEQUENCE [LARGE SCALE GENOMIC DNA]</scope>
    <source>
        <strain evidence="15">SP</strain>
    </source>
</reference>
<protein>
    <recommendedName>
        <fullName evidence="10">tRNA dimethylallyltransferase</fullName>
        <ecNumber evidence="10">2.5.1.75</ecNumber>
    </recommendedName>
    <alternativeName>
        <fullName evidence="10">Dimethylallyl diphosphate:tRNA dimethylallyltransferase</fullName>
        <shortName evidence="10">DMAPP:tRNA dimethylallyltransferase</shortName>
        <shortName evidence="10">DMATase</shortName>
    </alternativeName>
    <alternativeName>
        <fullName evidence="10">Isopentenyl-diphosphate:tRNA isopentenyltransferase</fullName>
        <shortName evidence="10">IPP transferase</shortName>
        <shortName evidence="10">IPPT</shortName>
        <shortName evidence="10">IPTase</shortName>
    </alternativeName>
</protein>
<keyword evidence="4 10" id="KW-0808">Transferase</keyword>
<name>A0A1H3LY55_9BACI</name>
<evidence type="ECO:0000256" key="11">
    <source>
        <dbReference type="RuleBase" id="RU003783"/>
    </source>
</evidence>
<evidence type="ECO:0000256" key="13">
    <source>
        <dbReference type="RuleBase" id="RU003785"/>
    </source>
</evidence>
<comment type="function">
    <text evidence="2 10 12">Catalyzes the transfer of a dimethylallyl group onto the adenine at position 37 in tRNAs that read codons beginning with uridine, leading to the formation of N6-(dimethylallyl)adenosine (i(6)A).</text>
</comment>
<evidence type="ECO:0000256" key="8">
    <source>
        <dbReference type="ARBA" id="ARBA00022842"/>
    </source>
</evidence>
<evidence type="ECO:0000256" key="9">
    <source>
        <dbReference type="ARBA" id="ARBA00049563"/>
    </source>
</evidence>
<dbReference type="InterPro" id="IPR039657">
    <property type="entry name" value="Dimethylallyltransferase"/>
</dbReference>
<proteinExistence type="inferred from homology"/>